<feature type="compositionally biased region" description="Basic residues" evidence="1">
    <location>
        <begin position="31"/>
        <end position="42"/>
    </location>
</feature>
<keyword evidence="3" id="KW-1185">Reference proteome</keyword>
<feature type="compositionally biased region" description="Basic residues" evidence="1">
    <location>
        <begin position="9"/>
        <end position="19"/>
    </location>
</feature>
<reference evidence="2 3" key="1">
    <citation type="submission" date="2021-02" db="EMBL/GenBank/DDBJ databases">
        <title>Plant Genome Project.</title>
        <authorList>
            <person name="Zhang R.-G."/>
        </authorList>
    </citation>
    <scope>NUCLEOTIDE SEQUENCE [LARGE SCALE GENOMIC DNA]</scope>
    <source>
        <tissue evidence="2">Leaves</tissue>
    </source>
</reference>
<name>A0ABQ8I4T0_9ROSI</name>
<dbReference type="InterPro" id="IPR036875">
    <property type="entry name" value="Znf_CCHC_sf"/>
</dbReference>
<evidence type="ECO:0000256" key="1">
    <source>
        <dbReference type="SAM" id="MobiDB-lite"/>
    </source>
</evidence>
<dbReference type="Proteomes" id="UP000827721">
    <property type="component" value="Unassembled WGS sequence"/>
</dbReference>
<organism evidence="2 3">
    <name type="scientific">Xanthoceras sorbifolium</name>
    <dbReference type="NCBI Taxonomy" id="99658"/>
    <lineage>
        <taxon>Eukaryota</taxon>
        <taxon>Viridiplantae</taxon>
        <taxon>Streptophyta</taxon>
        <taxon>Embryophyta</taxon>
        <taxon>Tracheophyta</taxon>
        <taxon>Spermatophyta</taxon>
        <taxon>Magnoliopsida</taxon>
        <taxon>eudicotyledons</taxon>
        <taxon>Gunneridae</taxon>
        <taxon>Pentapetalae</taxon>
        <taxon>rosids</taxon>
        <taxon>malvids</taxon>
        <taxon>Sapindales</taxon>
        <taxon>Sapindaceae</taxon>
        <taxon>Xanthoceroideae</taxon>
        <taxon>Xanthoceras</taxon>
    </lineage>
</organism>
<evidence type="ECO:0000313" key="2">
    <source>
        <dbReference type="EMBL" id="KAH7571648.1"/>
    </source>
</evidence>
<feature type="compositionally biased region" description="Basic and acidic residues" evidence="1">
    <location>
        <begin position="43"/>
        <end position="54"/>
    </location>
</feature>
<feature type="region of interest" description="Disordered" evidence="1">
    <location>
        <begin position="1"/>
        <end position="54"/>
    </location>
</feature>
<dbReference type="SUPFAM" id="SSF57756">
    <property type="entry name" value="Retrovirus zinc finger-like domains"/>
    <property type="match status" value="1"/>
</dbReference>
<dbReference type="EMBL" id="JAFEMO010000004">
    <property type="protein sequence ID" value="KAH7571648.1"/>
    <property type="molecule type" value="Genomic_DNA"/>
</dbReference>
<evidence type="ECO:0000313" key="3">
    <source>
        <dbReference type="Proteomes" id="UP000827721"/>
    </source>
</evidence>
<comment type="caution">
    <text evidence="2">The sequence shown here is derived from an EMBL/GenBank/DDBJ whole genome shotgun (WGS) entry which is preliminary data.</text>
</comment>
<accession>A0ABQ8I4T0</accession>
<protein>
    <submittedName>
        <fullName evidence="2">Uncharacterized protein</fullName>
    </submittedName>
</protein>
<proteinExistence type="predicted"/>
<gene>
    <name evidence="2" type="ORF">JRO89_XS04G0111400</name>
</gene>
<sequence>MWQVMVQVRARRPKFKNHAPRHESENGFAPKKAKTTKRKRGKHGGEGKNDKCSNFNKERHFARDCIKPKRSTEHVKKDIVRFVDFR</sequence>